<proteinExistence type="predicted"/>
<protein>
    <submittedName>
        <fullName evidence="1">Uncharacterized protein</fullName>
    </submittedName>
</protein>
<reference evidence="1 2" key="1">
    <citation type="journal article" date="2024" name="Nat. Commun.">
        <title>Phylogenomics reveals the evolutionary origins of lichenization in chlorophyte algae.</title>
        <authorList>
            <person name="Puginier C."/>
            <person name="Libourel C."/>
            <person name="Otte J."/>
            <person name="Skaloud P."/>
            <person name="Haon M."/>
            <person name="Grisel S."/>
            <person name="Petersen M."/>
            <person name="Berrin J.G."/>
            <person name="Delaux P.M."/>
            <person name="Dal Grande F."/>
            <person name="Keller J."/>
        </authorList>
    </citation>
    <scope>NUCLEOTIDE SEQUENCE [LARGE SCALE GENOMIC DNA]</scope>
    <source>
        <strain evidence="1 2">SAG 2145</strain>
    </source>
</reference>
<evidence type="ECO:0000313" key="2">
    <source>
        <dbReference type="Proteomes" id="UP001438707"/>
    </source>
</evidence>
<dbReference type="AlphaFoldDB" id="A0AAW1RYN6"/>
<sequence length="83" mass="9188">MLPLFWRQPQSSVLSEQSPCWASSSHSQHLCRNHMPFSAYKSQRIAQTHDSAVTPAATCKLMTTAGTLYKQTLLLRNAAAGHC</sequence>
<evidence type="ECO:0000313" key="1">
    <source>
        <dbReference type="EMBL" id="KAK9838943.1"/>
    </source>
</evidence>
<keyword evidence="2" id="KW-1185">Reference proteome</keyword>
<gene>
    <name evidence="1" type="ORF">WJX74_006403</name>
</gene>
<accession>A0AAW1RYN6</accession>
<dbReference type="Proteomes" id="UP001438707">
    <property type="component" value="Unassembled WGS sequence"/>
</dbReference>
<comment type="caution">
    <text evidence="1">The sequence shown here is derived from an EMBL/GenBank/DDBJ whole genome shotgun (WGS) entry which is preliminary data.</text>
</comment>
<dbReference type="EMBL" id="JALJOS010000005">
    <property type="protein sequence ID" value="KAK9838943.1"/>
    <property type="molecule type" value="Genomic_DNA"/>
</dbReference>
<organism evidence="1 2">
    <name type="scientific">Apatococcus lobatus</name>
    <dbReference type="NCBI Taxonomy" id="904363"/>
    <lineage>
        <taxon>Eukaryota</taxon>
        <taxon>Viridiplantae</taxon>
        <taxon>Chlorophyta</taxon>
        <taxon>core chlorophytes</taxon>
        <taxon>Trebouxiophyceae</taxon>
        <taxon>Chlorellales</taxon>
        <taxon>Chlorellaceae</taxon>
        <taxon>Apatococcus</taxon>
    </lineage>
</organism>
<name>A0AAW1RYN6_9CHLO</name>